<evidence type="ECO:0000313" key="3">
    <source>
        <dbReference type="Proteomes" id="UP000580250"/>
    </source>
</evidence>
<dbReference type="EMBL" id="CAJEWN010000006">
    <property type="protein sequence ID" value="CAD2127490.1"/>
    <property type="molecule type" value="Genomic_DNA"/>
</dbReference>
<dbReference type="Proteomes" id="UP000580250">
    <property type="component" value="Unassembled WGS sequence"/>
</dbReference>
<organism evidence="2 3">
    <name type="scientific">Meloidogyne enterolobii</name>
    <name type="common">Root-knot nematode worm</name>
    <name type="synonym">Meloidogyne mayaguensis</name>
    <dbReference type="NCBI Taxonomy" id="390850"/>
    <lineage>
        <taxon>Eukaryota</taxon>
        <taxon>Metazoa</taxon>
        <taxon>Ecdysozoa</taxon>
        <taxon>Nematoda</taxon>
        <taxon>Chromadorea</taxon>
        <taxon>Rhabditida</taxon>
        <taxon>Tylenchina</taxon>
        <taxon>Tylenchomorpha</taxon>
        <taxon>Tylenchoidea</taxon>
        <taxon>Meloidogynidae</taxon>
        <taxon>Meloidogyninae</taxon>
        <taxon>Meloidogyne</taxon>
    </lineage>
</organism>
<feature type="region of interest" description="Disordered" evidence="1">
    <location>
        <begin position="1"/>
        <end position="30"/>
    </location>
</feature>
<protein>
    <submittedName>
        <fullName evidence="2">Uncharacterized protein</fullName>
    </submittedName>
</protein>
<proteinExistence type="predicted"/>
<name>A0A6V7TM25_MELEN</name>
<feature type="compositionally biased region" description="Acidic residues" evidence="1">
    <location>
        <begin position="97"/>
        <end position="108"/>
    </location>
</feature>
<dbReference type="OrthoDB" id="5902915at2759"/>
<comment type="caution">
    <text evidence="2">The sequence shown here is derived from an EMBL/GenBank/DDBJ whole genome shotgun (WGS) entry which is preliminary data.</text>
</comment>
<sequence>MSPVKRRAKMSTNTCEEFFRPSGPTTSSSSTINFLFQRPPLDESFISPLKQQWKGFLSSPSNVNKNGLKTPSPARMMKQAVICKNIGNLLLMTPEKDSDEEEDKEEFDGENKNEEEIEDDNDEEEKLKEEEQTTSKTTSIKKYPTKKRTTTTKKQNGGNFVKLNMRHRRFAPSSKFSLKRNGKENLKIKFNFVCCLQVTRLHGCVCFLGNKIFFGNIMIYISIESPEIAEHYFQGN</sequence>
<feature type="region of interest" description="Disordered" evidence="1">
    <location>
        <begin position="93"/>
        <end position="157"/>
    </location>
</feature>
<evidence type="ECO:0000256" key="1">
    <source>
        <dbReference type="SAM" id="MobiDB-lite"/>
    </source>
</evidence>
<feature type="compositionally biased region" description="Acidic residues" evidence="1">
    <location>
        <begin position="115"/>
        <end position="124"/>
    </location>
</feature>
<evidence type="ECO:0000313" key="2">
    <source>
        <dbReference type="EMBL" id="CAD2127490.1"/>
    </source>
</evidence>
<reference evidence="2 3" key="1">
    <citation type="submission" date="2020-08" db="EMBL/GenBank/DDBJ databases">
        <authorList>
            <person name="Koutsovoulos G."/>
            <person name="Danchin GJ E."/>
        </authorList>
    </citation>
    <scope>NUCLEOTIDE SEQUENCE [LARGE SCALE GENOMIC DNA]</scope>
</reference>
<accession>A0A6V7TM25</accession>
<dbReference type="AlphaFoldDB" id="A0A6V7TM25"/>
<gene>
    <name evidence="2" type="ORF">MENT_LOCUS1882</name>
</gene>